<keyword evidence="2" id="KW-1185">Reference proteome</keyword>
<evidence type="ECO:0000313" key="2">
    <source>
        <dbReference type="Proteomes" id="UP000309997"/>
    </source>
</evidence>
<protein>
    <submittedName>
        <fullName evidence="1">Uncharacterized protein</fullName>
    </submittedName>
</protein>
<sequence length="73" mass="7449">MASPSPPSTAANSSVAVRKGPPIFGVFRTYAIVGANPAIMGVSLVVVMPAAAKASGLKLEDVELFEINKTFAS</sequence>
<dbReference type="EMBL" id="RCHU02000002">
    <property type="protein sequence ID" value="KAL3603703.1"/>
    <property type="molecule type" value="Genomic_DNA"/>
</dbReference>
<comment type="caution">
    <text evidence="1">The sequence shown here is derived from an EMBL/GenBank/DDBJ whole genome shotgun (WGS) entry which is preliminary data.</text>
</comment>
<dbReference type="Proteomes" id="UP000309997">
    <property type="component" value="Unassembled WGS sequence"/>
</dbReference>
<reference evidence="1 2" key="1">
    <citation type="journal article" date="2024" name="Plant Biotechnol. J.">
        <title>Genome and CRISPR/Cas9 system of a widespread forest tree (Populus alba) in the world.</title>
        <authorList>
            <person name="Liu Y.J."/>
            <person name="Jiang P.F."/>
            <person name="Han X.M."/>
            <person name="Li X.Y."/>
            <person name="Wang H.M."/>
            <person name="Wang Y.J."/>
            <person name="Wang X.X."/>
            <person name="Zeng Q.Y."/>
        </authorList>
    </citation>
    <scope>NUCLEOTIDE SEQUENCE [LARGE SCALE GENOMIC DNA]</scope>
    <source>
        <strain evidence="2">cv. PAL-ZL1</strain>
    </source>
</reference>
<name>A0ACC4CQU1_POPAL</name>
<evidence type="ECO:0000313" key="1">
    <source>
        <dbReference type="EMBL" id="KAL3603703.1"/>
    </source>
</evidence>
<accession>A0ACC4CQU1</accession>
<proteinExistence type="predicted"/>
<organism evidence="1 2">
    <name type="scientific">Populus alba</name>
    <name type="common">White poplar</name>
    <dbReference type="NCBI Taxonomy" id="43335"/>
    <lineage>
        <taxon>Eukaryota</taxon>
        <taxon>Viridiplantae</taxon>
        <taxon>Streptophyta</taxon>
        <taxon>Embryophyta</taxon>
        <taxon>Tracheophyta</taxon>
        <taxon>Spermatophyta</taxon>
        <taxon>Magnoliopsida</taxon>
        <taxon>eudicotyledons</taxon>
        <taxon>Gunneridae</taxon>
        <taxon>Pentapetalae</taxon>
        <taxon>rosids</taxon>
        <taxon>fabids</taxon>
        <taxon>Malpighiales</taxon>
        <taxon>Salicaceae</taxon>
        <taxon>Saliceae</taxon>
        <taxon>Populus</taxon>
    </lineage>
</organism>
<gene>
    <name evidence="1" type="ORF">D5086_004562</name>
</gene>